<dbReference type="Pfam" id="PF23500">
    <property type="entry name" value="DUF7133"/>
    <property type="match status" value="1"/>
</dbReference>
<evidence type="ECO:0000259" key="7">
    <source>
        <dbReference type="Pfam" id="PF00127"/>
    </source>
</evidence>
<evidence type="ECO:0000256" key="1">
    <source>
        <dbReference type="ARBA" id="ARBA00022448"/>
    </source>
</evidence>
<dbReference type="KEGG" id="rhoz:GXP67_18565"/>
<keyword evidence="4" id="KW-0186">Copper</keyword>
<dbReference type="CDD" id="cd04233">
    <property type="entry name" value="Auracyanin"/>
    <property type="match status" value="1"/>
</dbReference>
<name>A0A6C0GLK1_9BACT</name>
<evidence type="ECO:0000313" key="9">
    <source>
        <dbReference type="EMBL" id="QHT68502.1"/>
    </source>
</evidence>
<accession>A0A6C0GLK1</accession>
<dbReference type="PANTHER" id="PTHR33546:SF1">
    <property type="entry name" value="LARGE, MULTIFUNCTIONAL SECRETED PROTEIN"/>
    <property type="match status" value="1"/>
</dbReference>
<protein>
    <submittedName>
        <fullName evidence="9">Auracyanin family protein</fullName>
    </submittedName>
</protein>
<dbReference type="Proteomes" id="UP000480178">
    <property type="component" value="Chromosome"/>
</dbReference>
<keyword evidence="6" id="KW-0732">Signal</keyword>
<dbReference type="GO" id="GO:0009055">
    <property type="term" value="F:electron transfer activity"/>
    <property type="evidence" value="ECO:0007669"/>
    <property type="project" value="InterPro"/>
</dbReference>
<feature type="region of interest" description="Disordered" evidence="5">
    <location>
        <begin position="543"/>
        <end position="571"/>
    </location>
</feature>
<evidence type="ECO:0000256" key="3">
    <source>
        <dbReference type="ARBA" id="ARBA00022982"/>
    </source>
</evidence>
<keyword evidence="10" id="KW-1185">Reference proteome</keyword>
<evidence type="ECO:0000256" key="4">
    <source>
        <dbReference type="ARBA" id="ARBA00023008"/>
    </source>
</evidence>
<evidence type="ECO:0000256" key="2">
    <source>
        <dbReference type="ARBA" id="ARBA00022723"/>
    </source>
</evidence>
<feature type="domain" description="Blue (type 1) copper" evidence="7">
    <location>
        <begin position="596"/>
        <end position="707"/>
    </location>
</feature>
<organism evidence="9 10">
    <name type="scientific">Rhodocytophaga rosea</name>
    <dbReference type="NCBI Taxonomy" id="2704465"/>
    <lineage>
        <taxon>Bacteria</taxon>
        <taxon>Pseudomonadati</taxon>
        <taxon>Bacteroidota</taxon>
        <taxon>Cytophagia</taxon>
        <taxon>Cytophagales</taxon>
        <taxon>Rhodocytophagaceae</taxon>
        <taxon>Rhodocytophaga</taxon>
    </lineage>
</organism>
<dbReference type="InterPro" id="IPR011041">
    <property type="entry name" value="Quinoprot_gluc/sorb_DH_b-prop"/>
</dbReference>
<dbReference type="Gene3D" id="2.60.40.420">
    <property type="entry name" value="Cupredoxins - blue copper proteins"/>
    <property type="match status" value="1"/>
</dbReference>
<evidence type="ECO:0000313" key="10">
    <source>
        <dbReference type="Proteomes" id="UP000480178"/>
    </source>
</evidence>
<dbReference type="InterPro" id="IPR055557">
    <property type="entry name" value="DUF7133"/>
</dbReference>
<dbReference type="PANTHER" id="PTHR33546">
    <property type="entry name" value="LARGE, MULTIFUNCTIONAL SECRETED PROTEIN-RELATED"/>
    <property type="match status" value="1"/>
</dbReference>
<dbReference type="SUPFAM" id="SSF49503">
    <property type="entry name" value="Cupredoxins"/>
    <property type="match status" value="1"/>
</dbReference>
<keyword evidence="3" id="KW-0249">Electron transport</keyword>
<dbReference type="InterPro" id="IPR008972">
    <property type="entry name" value="Cupredoxin"/>
</dbReference>
<dbReference type="InterPro" id="IPR011042">
    <property type="entry name" value="6-blade_b-propeller_TolB-like"/>
</dbReference>
<sequence>MKTYLNIHSISPKNTAVPVNIVNECLSKSWRFVKITLAATLFLSSTLSFAQNAAQGSKPGAEEEEYYKIITVPIPKNVELEVGGLATMPDGRLAVSTRKGDVWLIENPYMRDQGIPYFKRFAQGLHEPLGLAYHNNSLYLTQRSELTRLRDTNGDDRADDYEVIYSWPLSGNYHEYSYGPVVMPNNDMLITLNLAWIGKGASLSKWRGWMLKIAPDGKMTPVATGMRSPAGFNFLPDGSVFYSENQGDWVGSGRMTHIEPGDFVGNPSGLLWSNLPESNIKLRPEDVPSTGKPMYEVAKTVKELKLPAIWFPQGILGISTSAILADTTAGVFGPFTGQVLVGDQGQSKIMRVFMEKVNGEYQGAVFPFKEGFQSGILRMVWGNDGSMFVGMTSRGWASTGKDEYGLQRLVWTGKMPFEIKTMKAQPDGFELEFTQPVDKATAKDAASYGLTSFNYMYRQEYGSPVIDNKPCTLKGIVVSEDGMKVRLVVDGIREGYIHEVKAEGLRNQTKQPLLHSVGYYTLNYLPSGEKLVLKDDQMVKASHANHSASASASQKGTTVKTSTTGKATTGTQAKRIITMPADWTNGPDKTITLGTKPGLKFELSQITVKAGSKVKLTFNNNDDMLHNFVVTLPGEATPVGEMAVKLGLDGAKMDYIPKTPKVLYHTAQLQPQTSETIYFVAPSKPGDYMYVCTFPGHYMNMQGILKVTE</sequence>
<evidence type="ECO:0000256" key="6">
    <source>
        <dbReference type="SAM" id="SignalP"/>
    </source>
</evidence>
<dbReference type="AlphaFoldDB" id="A0A6C0GLK1"/>
<dbReference type="RefSeq" id="WP_162444513.1">
    <property type="nucleotide sequence ID" value="NZ_CP048222.1"/>
</dbReference>
<evidence type="ECO:0000256" key="5">
    <source>
        <dbReference type="SAM" id="MobiDB-lite"/>
    </source>
</evidence>
<keyword evidence="2" id="KW-0479">Metal-binding</keyword>
<gene>
    <name evidence="9" type="ORF">GXP67_18565</name>
</gene>
<feature type="signal peptide" evidence="6">
    <location>
        <begin position="1"/>
        <end position="50"/>
    </location>
</feature>
<keyword evidence="1" id="KW-0813">Transport</keyword>
<proteinExistence type="predicted"/>
<dbReference type="Pfam" id="PF00127">
    <property type="entry name" value="Copper-bind"/>
    <property type="match status" value="1"/>
</dbReference>
<dbReference type="SUPFAM" id="SSF50952">
    <property type="entry name" value="Soluble quinoprotein glucose dehydrogenase"/>
    <property type="match status" value="1"/>
</dbReference>
<feature type="domain" description="DUF7133" evidence="8">
    <location>
        <begin position="118"/>
        <end position="248"/>
    </location>
</feature>
<reference evidence="9 10" key="1">
    <citation type="submission" date="2020-01" db="EMBL/GenBank/DDBJ databases">
        <authorList>
            <person name="Kim M.K."/>
        </authorList>
    </citation>
    <scope>NUCLEOTIDE SEQUENCE [LARGE SCALE GENOMIC DNA]</scope>
    <source>
        <strain evidence="9 10">172606-1</strain>
    </source>
</reference>
<dbReference type="EMBL" id="CP048222">
    <property type="protein sequence ID" value="QHT68502.1"/>
    <property type="molecule type" value="Genomic_DNA"/>
</dbReference>
<dbReference type="GO" id="GO:0005507">
    <property type="term" value="F:copper ion binding"/>
    <property type="evidence" value="ECO:0007669"/>
    <property type="project" value="InterPro"/>
</dbReference>
<dbReference type="Gene3D" id="2.120.10.30">
    <property type="entry name" value="TolB, C-terminal domain"/>
    <property type="match status" value="1"/>
</dbReference>
<dbReference type="PROSITE" id="PS00196">
    <property type="entry name" value="COPPER_BLUE"/>
    <property type="match status" value="1"/>
</dbReference>
<dbReference type="InterPro" id="IPR000923">
    <property type="entry name" value="BlueCu_1"/>
</dbReference>
<dbReference type="InterPro" id="IPR028871">
    <property type="entry name" value="BlueCu_1_BS"/>
</dbReference>
<feature type="chain" id="PRO_5025654853" evidence="6">
    <location>
        <begin position="51"/>
        <end position="709"/>
    </location>
</feature>
<evidence type="ECO:0000259" key="8">
    <source>
        <dbReference type="Pfam" id="PF23500"/>
    </source>
</evidence>